<reference evidence="1 2" key="1">
    <citation type="submission" date="2017-05" db="EMBL/GenBank/DDBJ databases">
        <title>The Genome Sequence of Tsuchiyaea wingfieldii DSM 27421.</title>
        <authorList>
            <person name="Cuomo C."/>
            <person name="Passer A."/>
            <person name="Billmyre B."/>
            <person name="Heitman J."/>
        </authorList>
    </citation>
    <scope>NUCLEOTIDE SEQUENCE [LARGE SCALE GENOMIC DNA]</scope>
    <source>
        <strain evidence="1 2">DSM 27421</strain>
    </source>
</reference>
<evidence type="ECO:0000313" key="2">
    <source>
        <dbReference type="Proteomes" id="UP000322245"/>
    </source>
</evidence>
<keyword evidence="2" id="KW-1185">Reference proteome</keyword>
<organism evidence="1 2">
    <name type="scientific">Cryptococcus floricola</name>
    <dbReference type="NCBI Taxonomy" id="2591691"/>
    <lineage>
        <taxon>Eukaryota</taxon>
        <taxon>Fungi</taxon>
        <taxon>Dikarya</taxon>
        <taxon>Basidiomycota</taxon>
        <taxon>Agaricomycotina</taxon>
        <taxon>Tremellomycetes</taxon>
        <taxon>Tremellales</taxon>
        <taxon>Cryptococcaceae</taxon>
        <taxon>Cryptococcus</taxon>
    </lineage>
</organism>
<feature type="non-terminal residue" evidence="1">
    <location>
        <position position="47"/>
    </location>
</feature>
<comment type="caution">
    <text evidence="1">The sequence shown here is derived from an EMBL/GenBank/DDBJ whole genome shotgun (WGS) entry which is preliminary data.</text>
</comment>
<proteinExistence type="predicted"/>
<dbReference type="Proteomes" id="UP000322245">
    <property type="component" value="Unassembled WGS sequence"/>
</dbReference>
<name>A0A5D3AP63_9TREE</name>
<accession>A0A5D3AP63</accession>
<dbReference type="AlphaFoldDB" id="A0A5D3AP63"/>
<sequence>MPADCRRCSSLAESGSDDQCFTCKVEAYFLQHLEGDGTRISQVIFDH</sequence>
<evidence type="ECO:0000313" key="1">
    <source>
        <dbReference type="EMBL" id="TYJ51863.1"/>
    </source>
</evidence>
<protein>
    <submittedName>
        <fullName evidence="1">Uncharacterized protein</fullName>
    </submittedName>
</protein>
<gene>
    <name evidence="1" type="ORF">B9479_007555</name>
</gene>
<dbReference type="EMBL" id="NIDF01000179">
    <property type="protein sequence ID" value="TYJ51863.1"/>
    <property type="molecule type" value="Genomic_DNA"/>
</dbReference>